<protein>
    <submittedName>
        <fullName evidence="4">Ribosomal protein S18-alanine N-acetyltransferase</fullName>
        <ecNumber evidence="4">2.3.1.266</ecNumber>
    </submittedName>
</protein>
<accession>A0A9Y1BQ36</accession>
<keyword evidence="2 4" id="KW-0012">Acyltransferase</keyword>
<keyword evidence="1 4" id="KW-0808">Transferase</keyword>
<dbReference type="PANTHER" id="PTHR23091:SF4">
    <property type="entry name" value="N-TERMINAL AMINO-ACID N(ALPHA)-ACETYLTRANSFERASE NATA"/>
    <property type="match status" value="1"/>
</dbReference>
<feature type="domain" description="N-acetyltransferase" evidence="3">
    <location>
        <begin position="5"/>
        <end position="158"/>
    </location>
</feature>
<dbReference type="CDD" id="cd04301">
    <property type="entry name" value="NAT_SF"/>
    <property type="match status" value="1"/>
</dbReference>
<dbReference type="PROSITE" id="PS51186">
    <property type="entry name" value="GNAT"/>
    <property type="match status" value="1"/>
</dbReference>
<dbReference type="Proteomes" id="UP001200513">
    <property type="component" value="Chromosome"/>
</dbReference>
<dbReference type="SUPFAM" id="SSF55729">
    <property type="entry name" value="Acyl-CoA N-acyltransferases (Nat)"/>
    <property type="match status" value="1"/>
</dbReference>
<proteinExistence type="predicted"/>
<keyword evidence="4" id="KW-0687">Ribonucleoprotein</keyword>
<dbReference type="GO" id="GO:0008999">
    <property type="term" value="F:protein-N-terminal-alanine acetyltransferase activity"/>
    <property type="evidence" value="ECO:0007669"/>
    <property type="project" value="UniProtKB-EC"/>
</dbReference>
<dbReference type="GO" id="GO:0031415">
    <property type="term" value="C:NatA complex"/>
    <property type="evidence" value="ECO:0007669"/>
    <property type="project" value="InterPro"/>
</dbReference>
<gene>
    <name evidence="4" type="primary">rimI</name>
    <name evidence="4" type="ORF">K9W46_12540</name>
</gene>
<dbReference type="EC" id="2.3.1.266" evidence="4"/>
<dbReference type="NCBIfam" id="TIGR01575">
    <property type="entry name" value="rimI"/>
    <property type="match status" value="1"/>
</dbReference>
<dbReference type="AlphaFoldDB" id="A0A9Y1BQ36"/>
<dbReference type="InterPro" id="IPR045047">
    <property type="entry name" value="Ard1-like"/>
</dbReference>
<sequence>MSSTLLIRQAEISDIKQIMEINKLCLPENYSFDFFYHILSNYGEDCAVAIEEEEIIGYVLSRIEKTFVSLIGIPNFKGHIISIAVLPEFRRKNVGYKLMKFVMERMINKGINTIYLEVRKSNYPAIELYKKLNYNFKRQIENYYRDGEAALIMEWKKQTAN</sequence>
<name>A0A9Y1BQ36_9ARCH</name>
<evidence type="ECO:0000259" key="3">
    <source>
        <dbReference type="PROSITE" id="PS51186"/>
    </source>
</evidence>
<dbReference type="EMBL" id="CP084167">
    <property type="protein sequence ID" value="UJG43186.1"/>
    <property type="molecule type" value="Genomic_DNA"/>
</dbReference>
<evidence type="ECO:0000313" key="4">
    <source>
        <dbReference type="EMBL" id="UJG43186.1"/>
    </source>
</evidence>
<dbReference type="PANTHER" id="PTHR23091">
    <property type="entry name" value="N-TERMINAL ACETYLTRANSFERASE"/>
    <property type="match status" value="1"/>
</dbReference>
<keyword evidence="4" id="KW-0689">Ribosomal protein</keyword>
<evidence type="ECO:0000256" key="1">
    <source>
        <dbReference type="ARBA" id="ARBA00022679"/>
    </source>
</evidence>
<dbReference type="InterPro" id="IPR000182">
    <property type="entry name" value="GNAT_dom"/>
</dbReference>
<dbReference type="Pfam" id="PF00583">
    <property type="entry name" value="Acetyltransf_1"/>
    <property type="match status" value="1"/>
</dbReference>
<dbReference type="GO" id="GO:0005840">
    <property type="term" value="C:ribosome"/>
    <property type="evidence" value="ECO:0007669"/>
    <property type="project" value="UniProtKB-KW"/>
</dbReference>
<organism evidence="4">
    <name type="scientific">Candidatus Heimdallarchaeum endolithica</name>
    <dbReference type="NCBI Taxonomy" id="2876572"/>
    <lineage>
        <taxon>Archaea</taxon>
        <taxon>Promethearchaeati</taxon>
        <taxon>Candidatus Heimdallarchaeota</taxon>
        <taxon>Candidatus Heimdallarchaeia (ex Rinke et al. 2021) (nom. nud.)</taxon>
        <taxon>Candidatus Heimdallarchaeales</taxon>
        <taxon>Candidatus Heimdallarchaeaceae</taxon>
        <taxon>Candidatus Heimdallarchaeum</taxon>
    </lineage>
</organism>
<evidence type="ECO:0000256" key="2">
    <source>
        <dbReference type="ARBA" id="ARBA00023315"/>
    </source>
</evidence>
<reference evidence="4" key="1">
    <citation type="journal article" date="2022" name="Nat. Microbiol.">
        <title>Unique mobile elements and scalable gene flow at the prokaryote-eukaryote boundary revealed by circularized Asgard archaea genomes.</title>
        <authorList>
            <person name="Wu F."/>
            <person name="Speth D.R."/>
            <person name="Philosof A."/>
            <person name="Cremiere A."/>
            <person name="Narayanan A."/>
            <person name="Barco R.A."/>
            <person name="Connon S.A."/>
            <person name="Amend J.P."/>
            <person name="Antoshechkin I.A."/>
            <person name="Orphan V.J."/>
        </authorList>
    </citation>
    <scope>NUCLEOTIDE SEQUENCE</scope>
    <source>
        <strain evidence="4">PR6</strain>
    </source>
</reference>
<dbReference type="InterPro" id="IPR006464">
    <property type="entry name" value="AcTrfase_RimI/Ard1"/>
</dbReference>
<dbReference type="InterPro" id="IPR016181">
    <property type="entry name" value="Acyl_CoA_acyltransferase"/>
</dbReference>
<dbReference type="Gene3D" id="3.40.630.30">
    <property type="match status" value="1"/>
</dbReference>